<sequence>MSPENEQPTTIPVNDDPGDTPGFNNTESKLYYLGLPSCPRLVARSSFPAVAWKQRVNCDGEIMLKELRVVGNHPLNNGVWEDNLAPSFFTLLKSEEVMWTSIDVVRIGYAGESSAPVILWIGVTAYSLIPAEGLTIAHKCKQLFDQKGITDVEVEIRESVVNLSIGPKFLTSLDTSHPNVELCRPLTTTLGFSISSEDTGWAEGTGSFFMAEGGNSKKIFLITTRHIIFPTMLENDEYVHENTSQPRHNVCLLSGRSFRKLGKSIENAVEATESMIPFQERCVELFKGKENQNEFKHAQAELNKTKRVLEQHKKFFHELYMHWGFSEGLVIGHVIFSPPISFGVGVNGFMEDFAVIEMDTSKLDANNFSGNVIDLETLISPENFVDMVHPHSTNRRTFTYPFDRLLRLKGIISVQEMRQLDTLDGNGEPCLIVLKRGLATGLTIGHANNIASFTRRYINSDKHGISKEWPILPRNNKSGPFSSNGDSGALIVDGHGRMVSLLTGGAGHRDALDVTYSMPIVFLLERIAQRFPQAHLKPVFS</sequence>
<feature type="region of interest" description="Disordered" evidence="1">
    <location>
        <begin position="1"/>
        <end position="20"/>
    </location>
</feature>
<keyword evidence="3" id="KW-1185">Reference proteome</keyword>
<evidence type="ECO:0000256" key="1">
    <source>
        <dbReference type="SAM" id="MobiDB-lite"/>
    </source>
</evidence>
<feature type="compositionally biased region" description="Polar residues" evidence="1">
    <location>
        <begin position="1"/>
        <end position="12"/>
    </location>
</feature>
<proteinExistence type="predicted"/>
<accession>A0AAV5AFG8</accession>
<reference evidence="2" key="1">
    <citation type="submission" date="2021-10" db="EMBL/GenBank/DDBJ databases">
        <title>De novo Genome Assembly of Clathrus columnatus (Basidiomycota, Fungi) Using Illumina and Nanopore Sequence Data.</title>
        <authorList>
            <person name="Ogiso-Tanaka E."/>
            <person name="Itagaki H."/>
            <person name="Hosoya T."/>
            <person name="Hosaka K."/>
        </authorList>
    </citation>
    <scope>NUCLEOTIDE SEQUENCE</scope>
    <source>
        <strain evidence="2">MO-923</strain>
    </source>
</reference>
<evidence type="ECO:0000313" key="3">
    <source>
        <dbReference type="Proteomes" id="UP001050691"/>
    </source>
</evidence>
<dbReference type="EMBL" id="BPWL01000007">
    <property type="protein sequence ID" value="GJJ12402.1"/>
    <property type="molecule type" value="Genomic_DNA"/>
</dbReference>
<evidence type="ECO:0000313" key="2">
    <source>
        <dbReference type="EMBL" id="GJJ12402.1"/>
    </source>
</evidence>
<gene>
    <name evidence="2" type="ORF">Clacol_006644</name>
</gene>
<dbReference type="AlphaFoldDB" id="A0AAV5AFG8"/>
<organism evidence="2 3">
    <name type="scientific">Clathrus columnatus</name>
    <dbReference type="NCBI Taxonomy" id="1419009"/>
    <lineage>
        <taxon>Eukaryota</taxon>
        <taxon>Fungi</taxon>
        <taxon>Dikarya</taxon>
        <taxon>Basidiomycota</taxon>
        <taxon>Agaricomycotina</taxon>
        <taxon>Agaricomycetes</taxon>
        <taxon>Phallomycetidae</taxon>
        <taxon>Phallales</taxon>
        <taxon>Clathraceae</taxon>
        <taxon>Clathrus</taxon>
    </lineage>
</organism>
<name>A0AAV5AFG8_9AGAM</name>
<protein>
    <submittedName>
        <fullName evidence="2">Uncharacterized protein</fullName>
    </submittedName>
</protein>
<dbReference type="Proteomes" id="UP001050691">
    <property type="component" value="Unassembled WGS sequence"/>
</dbReference>
<comment type="caution">
    <text evidence="2">The sequence shown here is derived from an EMBL/GenBank/DDBJ whole genome shotgun (WGS) entry which is preliminary data.</text>
</comment>